<gene>
    <name evidence="1" type="ORF">mvi_20160</name>
</gene>
<dbReference type="KEGG" id="mind:mvi_20160"/>
<protein>
    <submittedName>
        <fullName evidence="1">Uncharacterized protein</fullName>
    </submittedName>
</protein>
<organism evidence="1 2">
    <name type="scientific">Methylobacterium indicum</name>
    <dbReference type="NCBI Taxonomy" id="1775910"/>
    <lineage>
        <taxon>Bacteria</taxon>
        <taxon>Pseudomonadati</taxon>
        <taxon>Pseudomonadota</taxon>
        <taxon>Alphaproteobacteria</taxon>
        <taxon>Hyphomicrobiales</taxon>
        <taxon>Methylobacteriaceae</taxon>
        <taxon>Methylobacterium</taxon>
    </lineage>
</organism>
<dbReference type="RefSeq" id="WP_207182542.1">
    <property type="nucleotide sequence ID" value="NZ_AP024145.1"/>
</dbReference>
<name>A0A8H9C6N5_9HYPH</name>
<dbReference type="AlphaFoldDB" id="A0A8H9C6N5"/>
<dbReference type="Proteomes" id="UP000663508">
    <property type="component" value="Chromosome"/>
</dbReference>
<evidence type="ECO:0000313" key="1">
    <source>
        <dbReference type="EMBL" id="BCM83555.1"/>
    </source>
</evidence>
<reference evidence="1" key="1">
    <citation type="submission" date="2020-11" db="EMBL/GenBank/DDBJ databases">
        <title>Complete genome sequence of a novel pathogenic Methylobacterium strain isolated from rice in Vietnam.</title>
        <authorList>
            <person name="Lai K."/>
            <person name="Okazaki S."/>
            <person name="Higashi K."/>
            <person name="Mori H."/>
            <person name="Toyoda A."/>
            <person name="Kurokawa K."/>
        </authorList>
    </citation>
    <scope>NUCLEOTIDE SEQUENCE</scope>
    <source>
        <strain evidence="1">VL1</strain>
    </source>
</reference>
<evidence type="ECO:0000313" key="2">
    <source>
        <dbReference type="Proteomes" id="UP000663508"/>
    </source>
</evidence>
<sequence length="67" mass="7491">MTTATAALQARIEGLTWDVDFWTGIAQARFDSGDTRGNLDAVARMEGFWDEREDLRAELRSLQSEAA</sequence>
<dbReference type="EMBL" id="AP024145">
    <property type="protein sequence ID" value="BCM83555.1"/>
    <property type="molecule type" value="Genomic_DNA"/>
</dbReference>
<accession>A0A8H9C6N5</accession>
<proteinExistence type="predicted"/>